<evidence type="ECO:0000313" key="2">
    <source>
        <dbReference type="Proteomes" id="UP000800035"/>
    </source>
</evidence>
<accession>A0A6A5U498</accession>
<name>A0A6A5U498_9PLEO</name>
<dbReference type="Proteomes" id="UP000800035">
    <property type="component" value="Unassembled WGS sequence"/>
</dbReference>
<evidence type="ECO:0000313" key="1">
    <source>
        <dbReference type="EMBL" id="KAF1959160.1"/>
    </source>
</evidence>
<dbReference type="OrthoDB" id="1470350at2759"/>
<keyword evidence="2" id="KW-1185">Reference proteome</keyword>
<proteinExistence type="predicted"/>
<gene>
    <name evidence="1" type="ORF">CC80DRAFT_490134</name>
</gene>
<sequence length="77" mass="9141">MWPDRLAFSIRFLRTVEPIMQGHMDYFVARMKEISMDRNIIGIPLARSTNWLAMDNWSCGHREWMEGHEGQVCSGYY</sequence>
<organism evidence="1 2">
    <name type="scientific">Byssothecium circinans</name>
    <dbReference type="NCBI Taxonomy" id="147558"/>
    <lineage>
        <taxon>Eukaryota</taxon>
        <taxon>Fungi</taxon>
        <taxon>Dikarya</taxon>
        <taxon>Ascomycota</taxon>
        <taxon>Pezizomycotina</taxon>
        <taxon>Dothideomycetes</taxon>
        <taxon>Pleosporomycetidae</taxon>
        <taxon>Pleosporales</taxon>
        <taxon>Massarineae</taxon>
        <taxon>Massarinaceae</taxon>
        <taxon>Byssothecium</taxon>
    </lineage>
</organism>
<dbReference type="AlphaFoldDB" id="A0A6A5U498"/>
<dbReference type="EMBL" id="ML976985">
    <property type="protein sequence ID" value="KAF1959160.1"/>
    <property type="molecule type" value="Genomic_DNA"/>
</dbReference>
<reference evidence="1" key="1">
    <citation type="journal article" date="2020" name="Stud. Mycol.">
        <title>101 Dothideomycetes genomes: a test case for predicting lifestyles and emergence of pathogens.</title>
        <authorList>
            <person name="Haridas S."/>
            <person name="Albert R."/>
            <person name="Binder M."/>
            <person name="Bloem J."/>
            <person name="Labutti K."/>
            <person name="Salamov A."/>
            <person name="Andreopoulos B."/>
            <person name="Baker S."/>
            <person name="Barry K."/>
            <person name="Bills G."/>
            <person name="Bluhm B."/>
            <person name="Cannon C."/>
            <person name="Castanera R."/>
            <person name="Culley D."/>
            <person name="Daum C."/>
            <person name="Ezra D."/>
            <person name="Gonzalez J."/>
            <person name="Henrissat B."/>
            <person name="Kuo A."/>
            <person name="Liang C."/>
            <person name="Lipzen A."/>
            <person name="Lutzoni F."/>
            <person name="Magnuson J."/>
            <person name="Mondo S."/>
            <person name="Nolan M."/>
            <person name="Ohm R."/>
            <person name="Pangilinan J."/>
            <person name="Park H.-J."/>
            <person name="Ramirez L."/>
            <person name="Alfaro M."/>
            <person name="Sun H."/>
            <person name="Tritt A."/>
            <person name="Yoshinaga Y."/>
            <person name="Zwiers L.-H."/>
            <person name="Turgeon B."/>
            <person name="Goodwin S."/>
            <person name="Spatafora J."/>
            <person name="Crous P."/>
            <person name="Grigoriev I."/>
        </authorList>
    </citation>
    <scope>NUCLEOTIDE SEQUENCE</scope>
    <source>
        <strain evidence="1">CBS 675.92</strain>
    </source>
</reference>
<protein>
    <submittedName>
        <fullName evidence="1">Uncharacterized protein</fullName>
    </submittedName>
</protein>